<dbReference type="Gene3D" id="2.30.30.40">
    <property type="entry name" value="SH3 Domains"/>
    <property type="match status" value="2"/>
</dbReference>
<dbReference type="InterPro" id="IPR001452">
    <property type="entry name" value="SH3_domain"/>
</dbReference>
<dbReference type="Proteomes" id="UP001152320">
    <property type="component" value="Chromosome 1"/>
</dbReference>
<evidence type="ECO:0000256" key="5">
    <source>
        <dbReference type="SAM" id="MobiDB-lite"/>
    </source>
</evidence>
<dbReference type="PANTHER" id="PTHR19969">
    <property type="entry name" value="SH2-SH3 ADAPTOR PROTEIN-RELATED"/>
    <property type="match status" value="1"/>
</dbReference>
<dbReference type="InterPro" id="IPR036860">
    <property type="entry name" value="SH2_dom_sf"/>
</dbReference>
<accession>A0A9Q1HLX6</accession>
<dbReference type="SUPFAM" id="SSF50044">
    <property type="entry name" value="SH3-domain"/>
    <property type="match status" value="2"/>
</dbReference>
<dbReference type="GO" id="GO:0005737">
    <property type="term" value="C:cytoplasm"/>
    <property type="evidence" value="ECO:0007669"/>
    <property type="project" value="TreeGrafter"/>
</dbReference>
<dbReference type="PRINTS" id="PR00401">
    <property type="entry name" value="SH2DOMAIN"/>
</dbReference>
<dbReference type="OrthoDB" id="9204160at2759"/>
<organism evidence="8 9">
    <name type="scientific">Holothuria leucospilota</name>
    <name type="common">Black long sea cucumber</name>
    <name type="synonym">Mertensiothuria leucospilota</name>
    <dbReference type="NCBI Taxonomy" id="206669"/>
    <lineage>
        <taxon>Eukaryota</taxon>
        <taxon>Metazoa</taxon>
        <taxon>Echinodermata</taxon>
        <taxon>Eleutherozoa</taxon>
        <taxon>Echinozoa</taxon>
        <taxon>Holothuroidea</taxon>
        <taxon>Aspidochirotacea</taxon>
        <taxon>Aspidochirotida</taxon>
        <taxon>Holothuriidae</taxon>
        <taxon>Holothuria</taxon>
    </lineage>
</organism>
<dbReference type="PANTHER" id="PTHR19969:SF5">
    <property type="entry name" value="CRK-LIKE PROTEIN"/>
    <property type="match status" value="1"/>
</dbReference>
<dbReference type="InterPro" id="IPR000980">
    <property type="entry name" value="SH2"/>
</dbReference>
<dbReference type="GO" id="GO:0016477">
    <property type="term" value="P:cell migration"/>
    <property type="evidence" value="ECO:0007669"/>
    <property type="project" value="TreeGrafter"/>
</dbReference>
<protein>
    <submittedName>
        <fullName evidence="8">Crk-like protein</fullName>
    </submittedName>
</protein>
<dbReference type="AlphaFoldDB" id="A0A9Q1HLX6"/>
<keyword evidence="2 3" id="KW-0727">SH2 domain</keyword>
<dbReference type="EMBL" id="JAIZAY010000001">
    <property type="protein sequence ID" value="KAJ8051105.1"/>
    <property type="molecule type" value="Genomic_DNA"/>
</dbReference>
<dbReference type="InterPro" id="IPR036028">
    <property type="entry name" value="SH3-like_dom_sf"/>
</dbReference>
<proteinExistence type="predicted"/>
<dbReference type="PROSITE" id="PS50002">
    <property type="entry name" value="SH3"/>
    <property type="match status" value="2"/>
</dbReference>
<reference evidence="8" key="1">
    <citation type="submission" date="2021-10" db="EMBL/GenBank/DDBJ databases">
        <title>Tropical sea cucumber genome reveals ecological adaptation and Cuvierian tubules defense mechanism.</title>
        <authorList>
            <person name="Chen T."/>
        </authorList>
    </citation>
    <scope>NUCLEOTIDE SEQUENCE</scope>
    <source>
        <strain evidence="8">Nanhai2018</strain>
        <tissue evidence="8">Muscle</tissue>
    </source>
</reference>
<dbReference type="GO" id="GO:0035591">
    <property type="term" value="F:signaling adaptor activity"/>
    <property type="evidence" value="ECO:0007669"/>
    <property type="project" value="TreeGrafter"/>
</dbReference>
<evidence type="ECO:0000259" key="7">
    <source>
        <dbReference type="PROSITE" id="PS50002"/>
    </source>
</evidence>
<dbReference type="InterPro" id="IPR051184">
    <property type="entry name" value="Tyrosine-phos_adapter"/>
</dbReference>
<feature type="region of interest" description="Disordered" evidence="5">
    <location>
        <begin position="310"/>
        <end position="337"/>
    </location>
</feature>
<dbReference type="SMART" id="SM00326">
    <property type="entry name" value="SH3"/>
    <property type="match status" value="2"/>
</dbReference>
<dbReference type="SMART" id="SM00252">
    <property type="entry name" value="SH2"/>
    <property type="match status" value="1"/>
</dbReference>
<dbReference type="Pfam" id="PF00018">
    <property type="entry name" value="SH3_1"/>
    <property type="match status" value="1"/>
</dbReference>
<evidence type="ECO:0000313" key="9">
    <source>
        <dbReference type="Proteomes" id="UP001152320"/>
    </source>
</evidence>
<dbReference type="Pfam" id="PF00017">
    <property type="entry name" value="SH2"/>
    <property type="match status" value="1"/>
</dbReference>
<name>A0A9Q1HLX6_HOLLE</name>
<feature type="domain" description="SH2" evidence="6">
    <location>
        <begin position="12"/>
        <end position="99"/>
    </location>
</feature>
<dbReference type="Pfam" id="PF07653">
    <property type="entry name" value="SH3_2"/>
    <property type="match status" value="1"/>
</dbReference>
<evidence type="ECO:0000256" key="4">
    <source>
        <dbReference type="PROSITE-ProRule" id="PRU00192"/>
    </source>
</evidence>
<dbReference type="GO" id="GO:0007167">
    <property type="term" value="P:enzyme-linked receptor protein signaling pathway"/>
    <property type="evidence" value="ECO:0007669"/>
    <property type="project" value="TreeGrafter"/>
</dbReference>
<evidence type="ECO:0000313" key="8">
    <source>
        <dbReference type="EMBL" id="KAJ8051105.1"/>
    </source>
</evidence>
<sequence length="337" mass="38090">MASFDATDEKLWFFGQLSRQEAEGLLKGQEPGLFLVRDSTTSVGDFVLSVSENNKVSHYIIEVKKEKYHIGELHFQSLTAVIEFYKVHYLDTTTLTRPVVLGGTKYVFDEGIKIRSCVVMYGNKEELEETFGRIVTWCPKQETPSPAVEPASRPVNPVIPHPDIQEGLNMKYLVKYNFPGEDEEDLPCRKGEILVLLQKEEDNWWKMRNDKGKVGLVPKPYIEQVTQPCISEYQPINSNEPVLAIAVQPRVPTPYDYTQLRLDVGDLVKVLQRNTSGQWEGEVFGKDKKGFFPFRCVRVLEGIEREEALKTLQASNGPGQTKGSGDGPHRPSNGLVD</sequence>
<gene>
    <name evidence="8" type="ORF">HOLleu_04553</name>
</gene>
<evidence type="ECO:0000259" key="6">
    <source>
        <dbReference type="PROSITE" id="PS50001"/>
    </source>
</evidence>
<dbReference type="Gene3D" id="3.30.505.10">
    <property type="entry name" value="SH2 domain"/>
    <property type="match status" value="1"/>
</dbReference>
<evidence type="ECO:0000256" key="1">
    <source>
        <dbReference type="ARBA" id="ARBA00022443"/>
    </source>
</evidence>
<keyword evidence="9" id="KW-1185">Reference proteome</keyword>
<dbReference type="PROSITE" id="PS50001">
    <property type="entry name" value="SH2"/>
    <property type="match status" value="1"/>
</dbReference>
<feature type="domain" description="SH3" evidence="7">
    <location>
        <begin position="239"/>
        <end position="302"/>
    </location>
</feature>
<evidence type="ECO:0000256" key="3">
    <source>
        <dbReference type="PROSITE-ProRule" id="PRU00191"/>
    </source>
</evidence>
<dbReference type="SUPFAM" id="SSF55550">
    <property type="entry name" value="SH2 domain"/>
    <property type="match status" value="1"/>
</dbReference>
<dbReference type="GO" id="GO:0030971">
    <property type="term" value="F:receptor tyrosine kinase binding"/>
    <property type="evidence" value="ECO:0007669"/>
    <property type="project" value="TreeGrafter"/>
</dbReference>
<comment type="caution">
    <text evidence="8">The sequence shown here is derived from an EMBL/GenBank/DDBJ whole genome shotgun (WGS) entry which is preliminary data.</text>
</comment>
<keyword evidence="1 4" id="KW-0728">SH3 domain</keyword>
<feature type="domain" description="SH3" evidence="7">
    <location>
        <begin position="167"/>
        <end position="227"/>
    </location>
</feature>
<evidence type="ECO:0000256" key="2">
    <source>
        <dbReference type="ARBA" id="ARBA00022999"/>
    </source>
</evidence>